<sequence length="81" mass="8722">MKLLALESIKTLGKAALAEVQQEREAVKTNVSASAASWHQSVSQMTAGLDQMLAGQFSNQVKESALQKSGSIQELQDMCKL</sequence>
<gene>
    <name evidence="1" type="ORF">DHL47_04245</name>
</gene>
<organism evidence="1 2">
    <name type="scientific">Streptococcus panodentis</name>
    <dbReference type="NCBI Taxonomy" id="1581472"/>
    <lineage>
        <taxon>Bacteria</taxon>
        <taxon>Bacillati</taxon>
        <taxon>Bacillota</taxon>
        <taxon>Bacilli</taxon>
        <taxon>Lactobacillales</taxon>
        <taxon>Streptococcaceae</taxon>
        <taxon>Streptococcus</taxon>
    </lineage>
</organism>
<dbReference type="EMBL" id="QFAY01000006">
    <property type="protein sequence ID" value="MBP2620558.1"/>
    <property type="molecule type" value="Genomic_DNA"/>
</dbReference>
<reference evidence="1 2" key="1">
    <citation type="submission" date="2018-05" db="EMBL/GenBank/DDBJ databases">
        <title>Draft genome sequence of Streptococcus panodentis CCUG 70867T.</title>
        <authorList>
            <person name="Salva-Serra F."/>
            <person name="Mendez V."/>
            <person name="Jaen-Luchoro D."/>
            <person name="Gonzales-Siles L."/>
            <person name="Karlsson R."/>
            <person name="Engstrom-Jakobsson H."/>
            <person name="Busquets A."/>
            <person name="Gomila M."/>
            <person name="Pineiro-Iglesias B."/>
            <person name="Bennasar-Figueras A."/>
            <person name="Seeger M."/>
            <person name="Moore E."/>
        </authorList>
    </citation>
    <scope>NUCLEOTIDE SEQUENCE [LARGE SCALE GENOMIC DNA]</scope>
    <source>
        <strain evidence="1 2">CCUG 70867</strain>
    </source>
</reference>
<name>A0ABS5AVH2_9STRE</name>
<proteinExistence type="predicted"/>
<dbReference type="Proteomes" id="UP001519349">
    <property type="component" value="Unassembled WGS sequence"/>
</dbReference>
<evidence type="ECO:0000313" key="2">
    <source>
        <dbReference type="Proteomes" id="UP001519349"/>
    </source>
</evidence>
<protein>
    <recommendedName>
        <fullName evidence="3">Type VII secretion effector</fullName>
    </recommendedName>
</protein>
<keyword evidence="2" id="KW-1185">Reference proteome</keyword>
<evidence type="ECO:0008006" key="3">
    <source>
        <dbReference type="Google" id="ProtNLM"/>
    </source>
</evidence>
<evidence type="ECO:0000313" key="1">
    <source>
        <dbReference type="EMBL" id="MBP2620558.1"/>
    </source>
</evidence>
<comment type="caution">
    <text evidence="1">The sequence shown here is derived from an EMBL/GenBank/DDBJ whole genome shotgun (WGS) entry which is preliminary data.</text>
</comment>
<accession>A0ABS5AVH2</accession>